<dbReference type="PANTHER" id="PTHR21446:SF12">
    <property type="entry name" value="POTASSIUM CHANNEL TETRAMERIZATION DOMAIN CONTAINING 1"/>
    <property type="match status" value="1"/>
</dbReference>
<comment type="caution">
    <text evidence="1">The sequence shown here is derived from an EMBL/GenBank/DDBJ whole genome shotgun (WGS) entry which is preliminary data.</text>
</comment>
<protein>
    <submittedName>
        <fullName evidence="1">Uncharacterized protein</fullName>
    </submittedName>
</protein>
<evidence type="ECO:0000313" key="2">
    <source>
        <dbReference type="Proteomes" id="UP000615446"/>
    </source>
</evidence>
<sequence>MQCIKDKNFPKTNNTNDKNIEFFQNFSKVKNTEAATSNWIGQLENFQQSSQYEGKVEDICDKEELEQQLCAYIASMKKSNGKEYSVNSVRAAVAAINRHLQRYSKVENGKVKFLTDLGHGEVKGADTFTDEEIQQILPHICMDGSTPARLLKRLFFFNACILGLCGSEHYLLNASSFKKRKDGGYDVIIYRSKTNQRGFISNKGKADYLLLPNQPEIIEYYERYFA</sequence>
<name>A0A8H3L727_9GLOM</name>
<dbReference type="InterPro" id="IPR052787">
    <property type="entry name" value="MAVS"/>
</dbReference>
<proteinExistence type="predicted"/>
<dbReference type="Proteomes" id="UP000615446">
    <property type="component" value="Unassembled WGS sequence"/>
</dbReference>
<dbReference type="AlphaFoldDB" id="A0A8H3L727"/>
<reference evidence="1" key="1">
    <citation type="submission" date="2019-10" db="EMBL/GenBank/DDBJ databases">
        <title>Conservation and host-specific expression of non-tandemly repeated heterogenous ribosome RNA gene in arbuscular mycorrhizal fungi.</title>
        <authorList>
            <person name="Maeda T."/>
            <person name="Kobayashi Y."/>
            <person name="Nakagawa T."/>
            <person name="Ezawa T."/>
            <person name="Yamaguchi K."/>
            <person name="Bino T."/>
            <person name="Nishimoto Y."/>
            <person name="Shigenobu S."/>
            <person name="Kawaguchi M."/>
        </authorList>
    </citation>
    <scope>NUCLEOTIDE SEQUENCE</scope>
    <source>
        <strain evidence="1">HR1</strain>
    </source>
</reference>
<accession>A0A8H3L727</accession>
<gene>
    <name evidence="1" type="ORF">RCL2_000731300</name>
</gene>
<dbReference type="OrthoDB" id="2326026at2759"/>
<organism evidence="1 2">
    <name type="scientific">Rhizophagus clarus</name>
    <dbReference type="NCBI Taxonomy" id="94130"/>
    <lineage>
        <taxon>Eukaryota</taxon>
        <taxon>Fungi</taxon>
        <taxon>Fungi incertae sedis</taxon>
        <taxon>Mucoromycota</taxon>
        <taxon>Glomeromycotina</taxon>
        <taxon>Glomeromycetes</taxon>
        <taxon>Glomerales</taxon>
        <taxon>Glomeraceae</taxon>
        <taxon>Rhizophagus</taxon>
    </lineage>
</organism>
<dbReference type="PANTHER" id="PTHR21446">
    <property type="entry name" value="DUF3504 DOMAIN-CONTAINING PROTEIN"/>
    <property type="match status" value="1"/>
</dbReference>
<evidence type="ECO:0000313" key="1">
    <source>
        <dbReference type="EMBL" id="GES80012.1"/>
    </source>
</evidence>
<dbReference type="EMBL" id="BLAL01000047">
    <property type="protein sequence ID" value="GES80012.1"/>
    <property type="molecule type" value="Genomic_DNA"/>
</dbReference>